<dbReference type="EMBL" id="AORV01000070">
    <property type="protein sequence ID" value="EMS69237.1"/>
    <property type="molecule type" value="Genomic_DNA"/>
</dbReference>
<dbReference type="InterPro" id="IPR003593">
    <property type="entry name" value="AAA+_ATPase"/>
</dbReference>
<feature type="domain" description="AAA+ ATPase" evidence="5">
    <location>
        <begin position="75"/>
        <end position="198"/>
    </location>
</feature>
<dbReference type="SUPFAM" id="SSF52540">
    <property type="entry name" value="P-loop containing nucleoside triphosphate hydrolases"/>
    <property type="match status" value="1"/>
</dbReference>
<organism evidence="6 7">
    <name type="scientific">Ruminiclostridium cellobioparum subsp. termitidis CT1112</name>
    <dbReference type="NCBI Taxonomy" id="1195236"/>
    <lineage>
        <taxon>Bacteria</taxon>
        <taxon>Bacillati</taxon>
        <taxon>Bacillota</taxon>
        <taxon>Clostridia</taxon>
        <taxon>Eubacteriales</taxon>
        <taxon>Oscillospiraceae</taxon>
        <taxon>Ruminiclostridium</taxon>
    </lineage>
</organism>
<comment type="caution">
    <text evidence="6">The sequence shown here is derived from an EMBL/GenBank/DDBJ whole genome shotgun (WGS) entry which is preliminary data.</text>
</comment>
<evidence type="ECO:0000313" key="6">
    <source>
        <dbReference type="EMBL" id="EMS69237.1"/>
    </source>
</evidence>
<dbReference type="InterPro" id="IPR028350">
    <property type="entry name" value="DNAC/IstB-like"/>
</dbReference>
<evidence type="ECO:0000256" key="3">
    <source>
        <dbReference type="ARBA" id="ARBA00022840"/>
    </source>
</evidence>
<dbReference type="PANTHER" id="PTHR30050">
    <property type="entry name" value="CHROMOSOMAL REPLICATION INITIATOR PROTEIN DNAA"/>
    <property type="match status" value="1"/>
</dbReference>
<dbReference type="InterPro" id="IPR027417">
    <property type="entry name" value="P-loop_NTPase"/>
</dbReference>
<dbReference type="SMART" id="SM00382">
    <property type="entry name" value="AAA"/>
    <property type="match status" value="1"/>
</dbReference>
<keyword evidence="7" id="KW-1185">Reference proteome</keyword>
<dbReference type="InterPro" id="IPR002611">
    <property type="entry name" value="IstB_ATP-bd"/>
</dbReference>
<dbReference type="Pfam" id="PF01695">
    <property type="entry name" value="IstB_IS21"/>
    <property type="match status" value="1"/>
</dbReference>
<gene>
    <name evidence="6" type="ORF">CTER_5196</name>
</gene>
<dbReference type="GO" id="GO:0006260">
    <property type="term" value="P:DNA replication"/>
    <property type="evidence" value="ECO:0007669"/>
    <property type="project" value="TreeGrafter"/>
</dbReference>
<proteinExistence type="inferred from homology"/>
<dbReference type="PANTHER" id="PTHR30050:SF4">
    <property type="entry name" value="ATP-BINDING PROTEIN RV3427C IN INSERTION SEQUENCE-RELATED"/>
    <property type="match status" value="1"/>
</dbReference>
<reference evidence="6 7" key="1">
    <citation type="journal article" date="2013" name="Genome Announc.">
        <title>Draft Genome Sequence of the Cellulolytic, Mesophilic, Anaerobic Bacterium Clostridium termitidis Strain CT1112 (DSM 5398).</title>
        <authorList>
            <person name="Lal S."/>
            <person name="Ramachandran U."/>
            <person name="Zhang X."/>
            <person name="Munir R."/>
            <person name="Sparling R."/>
            <person name="Levin D.B."/>
        </authorList>
    </citation>
    <scope>NUCLEOTIDE SEQUENCE [LARGE SCALE GENOMIC DNA]</scope>
    <source>
        <strain evidence="6 7">CT1112</strain>
    </source>
</reference>
<feature type="region of interest" description="Disordered" evidence="4">
    <location>
        <begin position="231"/>
        <end position="254"/>
    </location>
</feature>
<dbReference type="Gene3D" id="3.40.50.300">
    <property type="entry name" value="P-loop containing nucleotide triphosphate hydrolases"/>
    <property type="match status" value="1"/>
</dbReference>
<sequence>MRIEQSIKEKLSYQEFLEILINDELMNRTNNGNHKRLQQAKFPQQKTIEEFNFNYQPSINRQTIYQLGSCDFVRKKENIAFIGPPGTGKTHLAISIGIKAVIQGYSVLFLTLTDMLEDLYMSRADNSFSQKLKKYTQCNLLIIDELGLKKLNQNSVDDFYEVIAKRYEQRSTVITSNKTFEEWGKILFDPVLATAILDRFVHHCNFIVINGDSYRMREREGILLNSEKRGRPRKLSLTEEQGDQYIEPEGGVGE</sequence>
<evidence type="ECO:0000259" key="5">
    <source>
        <dbReference type="SMART" id="SM00382"/>
    </source>
</evidence>
<evidence type="ECO:0000313" key="7">
    <source>
        <dbReference type="Proteomes" id="UP000014155"/>
    </source>
</evidence>
<keyword evidence="2" id="KW-0547">Nucleotide-binding</keyword>
<keyword evidence="3" id="KW-0067">ATP-binding</keyword>
<dbReference type="PIRSF" id="PIRSF003073">
    <property type="entry name" value="DNAC_TnpB_IstB"/>
    <property type="match status" value="1"/>
</dbReference>
<comment type="similarity">
    <text evidence="1">Belongs to the IS21/IS1162 putative ATP-binding protein family.</text>
</comment>
<dbReference type="CDD" id="cd00009">
    <property type="entry name" value="AAA"/>
    <property type="match status" value="1"/>
</dbReference>
<dbReference type="Proteomes" id="UP000014155">
    <property type="component" value="Unassembled WGS sequence"/>
</dbReference>
<dbReference type="GO" id="GO:0005524">
    <property type="term" value="F:ATP binding"/>
    <property type="evidence" value="ECO:0007669"/>
    <property type="project" value="UniProtKB-KW"/>
</dbReference>
<dbReference type="NCBIfam" id="NF038214">
    <property type="entry name" value="IS21_help_AAA"/>
    <property type="match status" value="1"/>
</dbReference>
<name>S0FFG0_RUMCE</name>
<dbReference type="eggNOG" id="COG1484">
    <property type="taxonomic scope" value="Bacteria"/>
</dbReference>
<dbReference type="AlphaFoldDB" id="S0FFG0"/>
<protein>
    <submittedName>
        <fullName evidence="6">DNA replication protein</fullName>
    </submittedName>
</protein>
<dbReference type="PATRIC" id="fig|1195236.3.peg.5332"/>
<evidence type="ECO:0000256" key="4">
    <source>
        <dbReference type="SAM" id="MobiDB-lite"/>
    </source>
</evidence>
<dbReference type="STRING" id="1195236.CTER_5196"/>
<accession>S0FFG0</accession>
<evidence type="ECO:0000256" key="2">
    <source>
        <dbReference type="ARBA" id="ARBA00022741"/>
    </source>
</evidence>
<dbReference type="InterPro" id="IPR047661">
    <property type="entry name" value="IstB"/>
</dbReference>
<evidence type="ECO:0000256" key="1">
    <source>
        <dbReference type="ARBA" id="ARBA00008059"/>
    </source>
</evidence>